<evidence type="ECO:0000259" key="7">
    <source>
        <dbReference type="PROSITE" id="PS50950"/>
    </source>
</evidence>
<keyword evidence="2 5" id="KW-0863">Zinc-finger</keyword>
<evidence type="ECO:0000256" key="6">
    <source>
        <dbReference type="SAM" id="MobiDB-lite"/>
    </source>
</evidence>
<feature type="region of interest" description="Disordered" evidence="6">
    <location>
        <begin position="380"/>
        <end position="436"/>
    </location>
</feature>
<feature type="compositionally biased region" description="Low complexity" evidence="6">
    <location>
        <begin position="405"/>
        <end position="421"/>
    </location>
</feature>
<evidence type="ECO:0000313" key="9">
    <source>
        <dbReference type="Proteomes" id="UP001159363"/>
    </source>
</evidence>
<evidence type="ECO:0000256" key="2">
    <source>
        <dbReference type="ARBA" id="ARBA00022771"/>
    </source>
</evidence>
<dbReference type="EMBL" id="JARBHB010000011">
    <property type="protein sequence ID" value="KAJ8872277.1"/>
    <property type="molecule type" value="Genomic_DNA"/>
</dbReference>
<feature type="domain" description="THAP-type" evidence="7">
    <location>
        <begin position="71"/>
        <end position="164"/>
    </location>
</feature>
<feature type="compositionally biased region" description="Polar residues" evidence="6">
    <location>
        <begin position="423"/>
        <end position="436"/>
    </location>
</feature>
<dbReference type="InterPro" id="IPR026516">
    <property type="entry name" value="THAP1/10"/>
</dbReference>
<proteinExistence type="predicted"/>
<dbReference type="SMART" id="SM00980">
    <property type="entry name" value="THAP"/>
    <property type="match status" value="1"/>
</dbReference>
<gene>
    <name evidence="8" type="ORF">PR048_025879</name>
</gene>
<keyword evidence="3" id="KW-0862">Zinc</keyword>
<keyword evidence="9" id="KW-1185">Reference proteome</keyword>
<evidence type="ECO:0000256" key="4">
    <source>
        <dbReference type="ARBA" id="ARBA00023125"/>
    </source>
</evidence>
<dbReference type="SUPFAM" id="SSF57716">
    <property type="entry name" value="Glucocorticoid receptor-like (DNA-binding domain)"/>
    <property type="match status" value="1"/>
</dbReference>
<dbReference type="Proteomes" id="UP001159363">
    <property type="component" value="Chromosome 10"/>
</dbReference>
<feature type="compositionally biased region" description="Basic and acidic residues" evidence="6">
    <location>
        <begin position="388"/>
        <end position="403"/>
    </location>
</feature>
<comment type="caution">
    <text evidence="8">The sequence shown here is derived from an EMBL/GenBank/DDBJ whole genome shotgun (WGS) entry which is preliminary data.</text>
</comment>
<evidence type="ECO:0000313" key="8">
    <source>
        <dbReference type="EMBL" id="KAJ8872277.1"/>
    </source>
</evidence>
<protein>
    <recommendedName>
        <fullName evidence="7">THAP-type domain-containing protein</fullName>
    </recommendedName>
</protein>
<dbReference type="PROSITE" id="PS50950">
    <property type="entry name" value="ZF_THAP"/>
    <property type="match status" value="1"/>
</dbReference>
<dbReference type="PANTHER" id="PTHR46600:SF11">
    <property type="entry name" value="THAP DOMAIN-CONTAINING PROTEIN 10"/>
    <property type="match status" value="1"/>
</dbReference>
<evidence type="ECO:0000256" key="3">
    <source>
        <dbReference type="ARBA" id="ARBA00022833"/>
    </source>
</evidence>
<evidence type="ECO:0000256" key="5">
    <source>
        <dbReference type="PROSITE-ProRule" id="PRU00309"/>
    </source>
</evidence>
<accession>A0ABQ9GJU3</accession>
<evidence type="ECO:0000256" key="1">
    <source>
        <dbReference type="ARBA" id="ARBA00022723"/>
    </source>
</evidence>
<dbReference type="Gene3D" id="6.20.210.20">
    <property type="entry name" value="THAP domain"/>
    <property type="match status" value="1"/>
</dbReference>
<dbReference type="SMART" id="SM00692">
    <property type="entry name" value="DM3"/>
    <property type="match status" value="1"/>
</dbReference>
<feature type="compositionally biased region" description="Basic and acidic residues" evidence="6">
    <location>
        <begin position="175"/>
        <end position="185"/>
    </location>
</feature>
<feature type="region of interest" description="Disordered" evidence="6">
    <location>
        <begin position="170"/>
        <end position="208"/>
    </location>
</feature>
<keyword evidence="1" id="KW-0479">Metal-binding</keyword>
<dbReference type="InterPro" id="IPR006612">
    <property type="entry name" value="THAP_Znf"/>
</dbReference>
<dbReference type="Pfam" id="PF05485">
    <property type="entry name" value="THAP"/>
    <property type="match status" value="1"/>
</dbReference>
<dbReference type="InterPro" id="IPR038441">
    <property type="entry name" value="THAP_Znf_sf"/>
</dbReference>
<keyword evidence="4 5" id="KW-0238">DNA-binding</keyword>
<sequence length="436" mass="47409">MSVVTCYRRVRAADYGRELLKTKRLATRFACCVSGCTVVLPMPPGYFWLCGDAAKATPRTEVGADVERAGMPRKCCVPGCKSNCDSSAGGRRVTVFSLPKDESRRRRWLRAIGGEGFEPGRRAVVCADHFSDRCVVRRDSCSSSLLAGQRRVPKLAADACPTLFPGRLHLASQSSRDDDDARGGGDEEDTCSDDSAGKPPPPPPPSHTLSLLTLGVTVAGRLPRSPPTKANRVQSPLGPHPDVGIVLDDATGRRVFSGISRFPLPGNLVLLPTLIDSQDLGVSRTFRRSVFSLCVRNAIFRALLELYSGRVSIDPESTLSRRRYYDVRENALWASQFVGESTKLYTRRRHKGPDQGFQRWQGSSPLAEWLPVTVVRAGSRATSQVSEQEEKTGRERAIPRDEAQAQEAAGREQAGWAGAGARTQASGGAANSTTRR</sequence>
<reference evidence="8 9" key="1">
    <citation type="submission" date="2023-02" db="EMBL/GenBank/DDBJ databases">
        <title>LHISI_Scaffold_Assembly.</title>
        <authorList>
            <person name="Stuart O.P."/>
            <person name="Cleave R."/>
            <person name="Magrath M.J.L."/>
            <person name="Mikheyev A.S."/>
        </authorList>
    </citation>
    <scope>NUCLEOTIDE SEQUENCE [LARGE SCALE GENOMIC DNA]</scope>
    <source>
        <strain evidence="8">Daus_M_001</strain>
        <tissue evidence="8">Leg muscle</tissue>
    </source>
</reference>
<organism evidence="8 9">
    <name type="scientific">Dryococelus australis</name>
    <dbReference type="NCBI Taxonomy" id="614101"/>
    <lineage>
        <taxon>Eukaryota</taxon>
        <taxon>Metazoa</taxon>
        <taxon>Ecdysozoa</taxon>
        <taxon>Arthropoda</taxon>
        <taxon>Hexapoda</taxon>
        <taxon>Insecta</taxon>
        <taxon>Pterygota</taxon>
        <taxon>Neoptera</taxon>
        <taxon>Polyneoptera</taxon>
        <taxon>Phasmatodea</taxon>
        <taxon>Verophasmatodea</taxon>
        <taxon>Anareolatae</taxon>
        <taxon>Phasmatidae</taxon>
        <taxon>Eurycanthinae</taxon>
        <taxon>Dryococelus</taxon>
    </lineage>
</organism>
<dbReference type="PANTHER" id="PTHR46600">
    <property type="entry name" value="THAP DOMAIN-CONTAINING"/>
    <property type="match status" value="1"/>
</dbReference>
<name>A0ABQ9GJU3_9NEOP</name>